<dbReference type="Pfam" id="PF07593">
    <property type="entry name" value="UnbV_ASPIC"/>
    <property type="match status" value="1"/>
</dbReference>
<feature type="domain" description="ASPIC/UnbV" evidence="3">
    <location>
        <begin position="474"/>
        <end position="544"/>
    </location>
</feature>
<dbReference type="InterPro" id="IPR028994">
    <property type="entry name" value="Integrin_alpha_N"/>
</dbReference>
<evidence type="ECO:0000259" key="3">
    <source>
        <dbReference type="Pfam" id="PF07593"/>
    </source>
</evidence>
<evidence type="ECO:0000313" key="4">
    <source>
        <dbReference type="EMBL" id="AXC15232.1"/>
    </source>
</evidence>
<dbReference type="SUPFAM" id="SSF69318">
    <property type="entry name" value="Integrin alpha N-terminal domain"/>
    <property type="match status" value="1"/>
</dbReference>
<proteinExistence type="predicted"/>
<evidence type="ECO:0000256" key="2">
    <source>
        <dbReference type="SAM" id="MobiDB-lite"/>
    </source>
</evidence>
<accession>A0A2Z5G7J3</accession>
<dbReference type="Pfam" id="PF13517">
    <property type="entry name" value="FG-GAP_3"/>
    <property type="match status" value="3"/>
</dbReference>
<reference evidence="4 5" key="1">
    <citation type="journal article" date="2018" name="Front. Microbiol.">
        <title>Hydrolytic Capabilities as a Key to Environmental Success: Chitinolytic and Cellulolytic Acidobacteria From Acidic Sub-arctic Soils and Boreal Peatlands.</title>
        <authorList>
            <person name="Belova S.E."/>
            <person name="Ravin N.V."/>
            <person name="Pankratov T.A."/>
            <person name="Rakitin A.L."/>
            <person name="Ivanova A.A."/>
            <person name="Beletsky A.V."/>
            <person name="Mardanov A.V."/>
            <person name="Sinninghe Damste J.S."/>
            <person name="Dedysh S.N."/>
        </authorList>
    </citation>
    <scope>NUCLEOTIDE SEQUENCE [LARGE SCALE GENOMIC DNA]</scope>
    <source>
        <strain evidence="4 5">SBC82</strain>
    </source>
</reference>
<organism evidence="4 5">
    <name type="scientific">Acidisarcina polymorpha</name>
    <dbReference type="NCBI Taxonomy" id="2211140"/>
    <lineage>
        <taxon>Bacteria</taxon>
        <taxon>Pseudomonadati</taxon>
        <taxon>Acidobacteriota</taxon>
        <taxon>Terriglobia</taxon>
        <taxon>Terriglobales</taxon>
        <taxon>Acidobacteriaceae</taxon>
        <taxon>Acidisarcina</taxon>
    </lineage>
</organism>
<dbReference type="EMBL" id="CP030840">
    <property type="protein sequence ID" value="AXC15232.1"/>
    <property type="molecule type" value="Genomic_DNA"/>
</dbReference>
<dbReference type="RefSeq" id="WP_236657071.1">
    <property type="nucleotide sequence ID" value="NZ_CP030840.1"/>
</dbReference>
<dbReference type="InterPro" id="IPR013517">
    <property type="entry name" value="FG-GAP"/>
</dbReference>
<evidence type="ECO:0000256" key="1">
    <source>
        <dbReference type="ARBA" id="ARBA00022729"/>
    </source>
</evidence>
<dbReference type="PANTHER" id="PTHR16026">
    <property type="entry name" value="CARTILAGE ACIDIC PROTEIN 1"/>
    <property type="match status" value="1"/>
</dbReference>
<sequence length="570" mass="62182">MPKSAVQPDLKPSEGSTLRPSGPIQFVDVTTQAGLAFKHNNGAFGKKYLPETMGSGACFLDYDNDGWQDILLVNSMDWPDHKNHKSYPSLYHNNGDGTFTDVTAAAGLQVEMYGMGCAVGDFDNDGYDDLYITAVGNNRLFRNLRNGKFADVTAKSGVGDLGFSTSAIWFDYDNDGKLDLFVSHYVNWTEDKDLYCSLDNKNKSYCTPDAYKGESATLFHNKGNGVFEDVTKRAGLYDPTSKSLGIAMLDYDNDGWMDLFVANDTQRNKLYHNNHDGTFTDTGEVVGVAYGESGSTRAGMGADAGDFDHSGRQGLIVGNFTNEGLALYRDDGTGLFTDESLSSGVGQASLNSLTFGSFFFDYDLDGLLDIFALNGHVADDISVVRPTLKYEEAPLLFRNKGKDKFEDVTNRMGPALRRAVVGRGAAYADYDNDGDLDLLLTTNNGPARLLRNENGNQNDMIRVKVVGVRSNRDGIGTKVTLTTNKGVRQFAIVKGGSSYMSQSELPLTFGLGRPEQNKTVSLDLVWPSGRREKIQNIQPNQFLTIQEGHGVVSAKSIVFNPGAAKAGIER</sequence>
<dbReference type="Gene3D" id="2.130.10.130">
    <property type="entry name" value="Integrin alpha, N-terminal"/>
    <property type="match status" value="2"/>
</dbReference>
<dbReference type="Proteomes" id="UP000253606">
    <property type="component" value="Chromosome"/>
</dbReference>
<evidence type="ECO:0000313" key="5">
    <source>
        <dbReference type="Proteomes" id="UP000253606"/>
    </source>
</evidence>
<dbReference type="AlphaFoldDB" id="A0A2Z5G7J3"/>
<keyword evidence="5" id="KW-1185">Reference proteome</keyword>
<keyword evidence="1" id="KW-0732">Signal</keyword>
<dbReference type="KEGG" id="abas:ACPOL_5988"/>
<dbReference type="InterPro" id="IPR027039">
    <property type="entry name" value="Crtac1"/>
</dbReference>
<gene>
    <name evidence="4" type="ORF">ACPOL_5988</name>
</gene>
<dbReference type="InterPro" id="IPR011519">
    <property type="entry name" value="UnbV_ASPIC"/>
</dbReference>
<dbReference type="PANTHER" id="PTHR16026:SF0">
    <property type="entry name" value="CARTILAGE ACIDIC PROTEIN 1"/>
    <property type="match status" value="1"/>
</dbReference>
<feature type="region of interest" description="Disordered" evidence="2">
    <location>
        <begin position="1"/>
        <end position="23"/>
    </location>
</feature>
<protein>
    <recommendedName>
        <fullName evidence="3">ASPIC/UnbV domain-containing protein</fullName>
    </recommendedName>
</protein>
<name>A0A2Z5G7J3_9BACT</name>